<feature type="compositionally biased region" description="Polar residues" evidence="1">
    <location>
        <begin position="272"/>
        <end position="286"/>
    </location>
</feature>
<keyword evidence="4" id="KW-1185">Reference proteome</keyword>
<dbReference type="Proteomes" id="UP000038010">
    <property type="component" value="Unassembled WGS sequence"/>
</dbReference>
<dbReference type="Gene3D" id="3.30.710.10">
    <property type="entry name" value="Potassium Channel Kv1.1, Chain A"/>
    <property type="match status" value="1"/>
</dbReference>
<feature type="compositionally biased region" description="Acidic residues" evidence="1">
    <location>
        <begin position="288"/>
        <end position="310"/>
    </location>
</feature>
<comment type="caution">
    <text evidence="3">The sequence shown here is derived from an EMBL/GenBank/DDBJ whole genome shotgun (WGS) entry which is preliminary data.</text>
</comment>
<dbReference type="SUPFAM" id="SSF54695">
    <property type="entry name" value="POZ domain"/>
    <property type="match status" value="1"/>
</dbReference>
<dbReference type="PROSITE" id="PS50097">
    <property type="entry name" value="BTB"/>
    <property type="match status" value="1"/>
</dbReference>
<dbReference type="STRING" id="1664694.A0A0N1NYU0"/>
<accession>A0A0N1NYU0</accession>
<protein>
    <recommendedName>
        <fullName evidence="2">BTB domain-containing protein</fullName>
    </recommendedName>
</protein>
<evidence type="ECO:0000313" key="3">
    <source>
        <dbReference type="EMBL" id="KPI36273.1"/>
    </source>
</evidence>
<proteinExistence type="predicted"/>
<dbReference type="EMBL" id="LFJN01000032">
    <property type="protein sequence ID" value="KPI36273.1"/>
    <property type="molecule type" value="Genomic_DNA"/>
</dbReference>
<organism evidence="3 4">
    <name type="scientific">Cyphellophora attinorum</name>
    <dbReference type="NCBI Taxonomy" id="1664694"/>
    <lineage>
        <taxon>Eukaryota</taxon>
        <taxon>Fungi</taxon>
        <taxon>Dikarya</taxon>
        <taxon>Ascomycota</taxon>
        <taxon>Pezizomycotina</taxon>
        <taxon>Eurotiomycetes</taxon>
        <taxon>Chaetothyriomycetidae</taxon>
        <taxon>Chaetothyriales</taxon>
        <taxon>Cyphellophoraceae</taxon>
        <taxon>Cyphellophora</taxon>
    </lineage>
</organism>
<dbReference type="PANTHER" id="PTHR24413">
    <property type="entry name" value="SPECKLE-TYPE POZ PROTEIN"/>
    <property type="match status" value="1"/>
</dbReference>
<dbReference type="SMART" id="SM00225">
    <property type="entry name" value="BTB"/>
    <property type="match status" value="1"/>
</dbReference>
<reference evidence="3 4" key="1">
    <citation type="submission" date="2015-06" db="EMBL/GenBank/DDBJ databases">
        <title>Draft genome of the ant-associated black yeast Phialophora attae CBS 131958.</title>
        <authorList>
            <person name="Moreno L.F."/>
            <person name="Stielow B.J."/>
            <person name="de Hoog S."/>
            <person name="Vicente V.A."/>
            <person name="Weiss V.A."/>
            <person name="de Vries M."/>
            <person name="Cruz L.M."/>
            <person name="Souza E.M."/>
        </authorList>
    </citation>
    <scope>NUCLEOTIDE SEQUENCE [LARGE SCALE GENOMIC DNA]</scope>
    <source>
        <strain evidence="3 4">CBS 131958</strain>
    </source>
</reference>
<evidence type="ECO:0000259" key="2">
    <source>
        <dbReference type="PROSITE" id="PS50097"/>
    </source>
</evidence>
<dbReference type="VEuPathDB" id="FungiDB:AB675_7295"/>
<evidence type="ECO:0000256" key="1">
    <source>
        <dbReference type="SAM" id="MobiDB-lite"/>
    </source>
</evidence>
<name>A0A0N1NYU0_9EURO</name>
<dbReference type="CDD" id="cd18186">
    <property type="entry name" value="BTB_POZ_ZBTB_KLHL-like"/>
    <property type="match status" value="1"/>
</dbReference>
<evidence type="ECO:0000313" key="4">
    <source>
        <dbReference type="Proteomes" id="UP000038010"/>
    </source>
</evidence>
<sequence>MALFEAEADESRFIDNDVSVPDWFDSGLYSDLTITCNGQELKVHRGVLASRWQFFERCCDGGFLEQHSRNIKMDDHDPSVLKSMLGYLYTSDLRHVPSPDKSEPGSGDLYQGHLLDLLILADMYELPHLSISIIDAIRSIESSSISMGSRIKSFFRIATLPTTVYGQGPIMHWFRHEITSLDLPWSSLWELQHTSTDPILTNGEPHEQALTTRMEAAKTNEDIMKLMAEHPTAALDLIVHLGESLTRAKQAIPRDSDESEPGSESSNGTGFYGSSGTSEWQNSSGGEASDDEMEDGDGVEVGGELEDDIAVEGSADAPDDARG</sequence>
<gene>
    <name evidence="3" type="ORF">AB675_7295</name>
</gene>
<dbReference type="InterPro" id="IPR011333">
    <property type="entry name" value="SKP1/BTB/POZ_sf"/>
</dbReference>
<feature type="domain" description="BTB" evidence="2">
    <location>
        <begin position="30"/>
        <end position="97"/>
    </location>
</feature>
<feature type="region of interest" description="Disordered" evidence="1">
    <location>
        <begin position="249"/>
        <end position="323"/>
    </location>
</feature>
<dbReference type="Pfam" id="PF00651">
    <property type="entry name" value="BTB"/>
    <property type="match status" value="1"/>
</dbReference>
<dbReference type="GeneID" id="28739530"/>
<dbReference type="OrthoDB" id="6359816at2759"/>
<dbReference type="AlphaFoldDB" id="A0A0N1NYU0"/>
<dbReference type="InterPro" id="IPR000210">
    <property type="entry name" value="BTB/POZ_dom"/>
</dbReference>
<dbReference type="RefSeq" id="XP_017996236.1">
    <property type="nucleotide sequence ID" value="XM_018147650.1"/>
</dbReference>